<evidence type="ECO:0000313" key="1">
    <source>
        <dbReference type="EMBL" id="CAB4189365.1"/>
    </source>
</evidence>
<proteinExistence type="predicted"/>
<gene>
    <name evidence="1" type="ORF">UFOVP1184_31</name>
</gene>
<protein>
    <submittedName>
        <fullName evidence="1">Uncharacterized protein</fullName>
    </submittedName>
</protein>
<accession>A0A6J5R9Q5</accession>
<sequence>MSGAPFRWVEPRWQYRDGRVVCFDHMQKALGHGANAKHFTKIGGTPVCVLCEKEQRSTVIYKYQEVKEEEAK</sequence>
<organism evidence="1">
    <name type="scientific">uncultured Caudovirales phage</name>
    <dbReference type="NCBI Taxonomy" id="2100421"/>
    <lineage>
        <taxon>Viruses</taxon>
        <taxon>Duplodnaviria</taxon>
        <taxon>Heunggongvirae</taxon>
        <taxon>Uroviricota</taxon>
        <taxon>Caudoviricetes</taxon>
        <taxon>Peduoviridae</taxon>
        <taxon>Maltschvirus</taxon>
        <taxon>Maltschvirus maltsch</taxon>
    </lineage>
</organism>
<dbReference type="EMBL" id="LR797135">
    <property type="protein sequence ID" value="CAB4189365.1"/>
    <property type="molecule type" value="Genomic_DNA"/>
</dbReference>
<name>A0A6J5R9Q5_9CAUD</name>
<reference evidence="1" key="1">
    <citation type="submission" date="2020-05" db="EMBL/GenBank/DDBJ databases">
        <authorList>
            <person name="Chiriac C."/>
            <person name="Salcher M."/>
            <person name="Ghai R."/>
            <person name="Kavagutti S V."/>
        </authorList>
    </citation>
    <scope>NUCLEOTIDE SEQUENCE</scope>
</reference>